<keyword evidence="3" id="KW-1185">Reference proteome</keyword>
<dbReference type="Pfam" id="PF00550">
    <property type="entry name" value="PP-binding"/>
    <property type="match status" value="1"/>
</dbReference>
<dbReference type="Proteomes" id="UP000601027">
    <property type="component" value="Unassembled WGS sequence"/>
</dbReference>
<comment type="caution">
    <text evidence="2">The sequence shown here is derived from an EMBL/GenBank/DDBJ whole genome shotgun (WGS) entry which is preliminary data.</text>
</comment>
<dbReference type="InterPro" id="IPR036736">
    <property type="entry name" value="ACP-like_sf"/>
</dbReference>
<evidence type="ECO:0000259" key="1">
    <source>
        <dbReference type="PROSITE" id="PS50075"/>
    </source>
</evidence>
<evidence type="ECO:0000313" key="2">
    <source>
        <dbReference type="EMBL" id="MBM0230676.1"/>
    </source>
</evidence>
<dbReference type="InterPro" id="IPR009081">
    <property type="entry name" value="PP-bd_ACP"/>
</dbReference>
<evidence type="ECO:0000313" key="3">
    <source>
        <dbReference type="Proteomes" id="UP000601027"/>
    </source>
</evidence>
<protein>
    <recommendedName>
        <fullName evidence="1">Carrier domain-containing protein</fullName>
    </recommendedName>
</protein>
<feature type="domain" description="Carrier" evidence="1">
    <location>
        <begin position="5"/>
        <end position="82"/>
    </location>
</feature>
<organism evidence="2 3">
    <name type="scientific">Micromonospora parastrephiae</name>
    <dbReference type="NCBI Taxonomy" id="2806101"/>
    <lineage>
        <taxon>Bacteria</taxon>
        <taxon>Bacillati</taxon>
        <taxon>Actinomycetota</taxon>
        <taxon>Actinomycetes</taxon>
        <taxon>Micromonosporales</taxon>
        <taxon>Micromonosporaceae</taxon>
        <taxon>Micromonospora</taxon>
    </lineage>
</organism>
<reference evidence="2 3" key="1">
    <citation type="submission" date="2021-01" db="EMBL/GenBank/DDBJ databases">
        <title>Draft genome sequence of Micromonospora sp. strain STR1_7.</title>
        <authorList>
            <person name="Karlyshev A."/>
            <person name="Jawad R."/>
        </authorList>
    </citation>
    <scope>NUCLEOTIDE SEQUENCE [LARGE SCALE GENOMIC DNA]</scope>
    <source>
        <strain evidence="2 3">STR1-7</strain>
    </source>
</reference>
<dbReference type="SUPFAM" id="SSF47336">
    <property type="entry name" value="ACP-like"/>
    <property type="match status" value="1"/>
</dbReference>
<dbReference type="Gene3D" id="1.10.1200.10">
    <property type="entry name" value="ACP-like"/>
    <property type="match status" value="1"/>
</dbReference>
<dbReference type="PROSITE" id="PS50075">
    <property type="entry name" value="CARRIER"/>
    <property type="match status" value="1"/>
</dbReference>
<name>A0ABS1XN36_9ACTN</name>
<dbReference type="RefSeq" id="WP_203173163.1">
    <property type="nucleotide sequence ID" value="NZ_JAEVHM010000003.1"/>
</dbReference>
<accession>A0ABS1XN36</accession>
<sequence>MSTDQAARDRLIRVVSAHVQGAGPDYDWSGGTLREQGLDSMSVIELVLDLESEYDITFPDNLLVAETFETLESLRAAVDALIEQAGR</sequence>
<dbReference type="EMBL" id="JAEVHM010000003">
    <property type="protein sequence ID" value="MBM0230676.1"/>
    <property type="molecule type" value="Genomic_DNA"/>
</dbReference>
<proteinExistence type="predicted"/>
<gene>
    <name evidence="2" type="ORF">JNW91_01555</name>
</gene>